<evidence type="ECO:0000313" key="2">
    <source>
        <dbReference type="EMBL" id="KAL1278330.1"/>
    </source>
</evidence>
<feature type="region of interest" description="Disordered" evidence="1">
    <location>
        <begin position="74"/>
        <end position="105"/>
    </location>
</feature>
<evidence type="ECO:0000256" key="1">
    <source>
        <dbReference type="SAM" id="MobiDB-lite"/>
    </source>
</evidence>
<protein>
    <submittedName>
        <fullName evidence="2">Uncharacterized protein</fullName>
    </submittedName>
</protein>
<dbReference type="Proteomes" id="UP001558613">
    <property type="component" value="Unassembled WGS sequence"/>
</dbReference>
<dbReference type="EMBL" id="JAYMGO010000003">
    <property type="protein sequence ID" value="KAL1278330.1"/>
    <property type="molecule type" value="Genomic_DNA"/>
</dbReference>
<evidence type="ECO:0000313" key="3">
    <source>
        <dbReference type="Proteomes" id="UP001558613"/>
    </source>
</evidence>
<proteinExistence type="predicted"/>
<organism evidence="2 3">
    <name type="scientific">Cirrhinus molitorella</name>
    <name type="common">mud carp</name>
    <dbReference type="NCBI Taxonomy" id="172907"/>
    <lineage>
        <taxon>Eukaryota</taxon>
        <taxon>Metazoa</taxon>
        <taxon>Chordata</taxon>
        <taxon>Craniata</taxon>
        <taxon>Vertebrata</taxon>
        <taxon>Euteleostomi</taxon>
        <taxon>Actinopterygii</taxon>
        <taxon>Neopterygii</taxon>
        <taxon>Teleostei</taxon>
        <taxon>Ostariophysi</taxon>
        <taxon>Cypriniformes</taxon>
        <taxon>Cyprinidae</taxon>
        <taxon>Labeoninae</taxon>
        <taxon>Labeonini</taxon>
        <taxon>Cirrhinus</taxon>
    </lineage>
</organism>
<accession>A0ABR3NN47</accession>
<gene>
    <name evidence="2" type="ORF">QQF64_025003</name>
</gene>
<sequence>MGKDQELLQAVKTEDLMTVQKLLQRPKPGKASRSAFYLLHHICDIINSVSHNSSTEMSLSYMPVCVERVRIKITPGAQGGEPRPSRRSSEHQALSRHSSPFPPLPVLQCGSSTLLLS</sequence>
<keyword evidence="3" id="KW-1185">Reference proteome</keyword>
<reference evidence="2 3" key="1">
    <citation type="submission" date="2023-09" db="EMBL/GenBank/DDBJ databases">
        <authorList>
            <person name="Wang M."/>
        </authorList>
    </citation>
    <scope>NUCLEOTIDE SEQUENCE [LARGE SCALE GENOMIC DNA]</scope>
    <source>
        <strain evidence="2">GT-2023</strain>
        <tissue evidence="2">Liver</tissue>
    </source>
</reference>
<comment type="caution">
    <text evidence="2">The sequence shown here is derived from an EMBL/GenBank/DDBJ whole genome shotgun (WGS) entry which is preliminary data.</text>
</comment>
<name>A0ABR3NN47_9TELE</name>